<proteinExistence type="predicted"/>
<evidence type="ECO:0000313" key="2">
    <source>
        <dbReference type="Proteomes" id="UP000192501"/>
    </source>
</evidence>
<dbReference type="VEuPathDB" id="MicrosporidiaDB:A0H76_1586"/>
<organism evidence="1 2">
    <name type="scientific">Hepatospora eriocheir</name>
    <dbReference type="NCBI Taxonomy" id="1081669"/>
    <lineage>
        <taxon>Eukaryota</taxon>
        <taxon>Fungi</taxon>
        <taxon>Fungi incertae sedis</taxon>
        <taxon>Microsporidia</taxon>
        <taxon>Hepatosporidae</taxon>
        <taxon>Hepatospora</taxon>
    </lineage>
</organism>
<name>A0A1X0QKR4_9MICR</name>
<sequence>MIREIQVINETTKEEFIVQNEVKCKLYTFKIKGVDYSVKVSQNNKDEEISKFKQFIQNLTDENFKHLEITLKDLVNRELDVIKDSHYKELQEIHSERPDISALEYHPDNDLNYHVGVELHEVINLHVNLTTNKVNHDYGRGDFYLKVLGNTYTNLSLLLNYETAILPDTIVEDLVDKNSLRRSNQVWVIDPKKLRKFTKVFSYPISYSKLPISINPSFVKVNNGYKSIYSFKMTEFGTKDNSFNITIIVSDYIVIKSDGLCSHPNSTVSRDVQTFTVNVPHANKGDVFNFEFLFEIKPNVSLSEIYSKVYLKFRTDYITDDLFIRKITNNGKDVPESDVMVKKSSSSGNVLCKSDYHELLN</sequence>
<gene>
    <name evidence="1" type="ORF">A0H76_1586</name>
</gene>
<dbReference type="AlphaFoldDB" id="A0A1X0QKR4"/>
<dbReference type="EMBL" id="LTAI01000036">
    <property type="protein sequence ID" value="ORE00314.1"/>
    <property type="molecule type" value="Genomic_DNA"/>
</dbReference>
<reference evidence="1 2" key="1">
    <citation type="journal article" date="2017" name="Environ. Microbiol.">
        <title>Decay of the glycolytic pathway and adaptation to intranuclear parasitism within Enterocytozoonidae microsporidia.</title>
        <authorList>
            <person name="Wiredu Boakye D."/>
            <person name="Jaroenlak P."/>
            <person name="Prachumwat A."/>
            <person name="Williams T.A."/>
            <person name="Bateman K.S."/>
            <person name="Itsathitphaisarn O."/>
            <person name="Sritunyalucksana K."/>
            <person name="Paszkiewicz K.H."/>
            <person name="Moore K.A."/>
            <person name="Stentiford G.D."/>
            <person name="Williams B.A."/>
        </authorList>
    </citation>
    <scope>NUCLEOTIDE SEQUENCE [LARGE SCALE GENOMIC DNA]</scope>
    <source>
        <strain evidence="2">canceri</strain>
    </source>
</reference>
<dbReference type="Proteomes" id="UP000192501">
    <property type="component" value="Unassembled WGS sequence"/>
</dbReference>
<comment type="caution">
    <text evidence="1">The sequence shown here is derived from an EMBL/GenBank/DDBJ whole genome shotgun (WGS) entry which is preliminary data.</text>
</comment>
<protein>
    <submittedName>
        <fullName evidence="1">Uncharacterized protein</fullName>
    </submittedName>
</protein>
<evidence type="ECO:0000313" key="1">
    <source>
        <dbReference type="EMBL" id="ORE00314.1"/>
    </source>
</evidence>
<accession>A0A1X0QKR4</accession>
<dbReference type="VEuPathDB" id="MicrosporidiaDB:HERIO_85"/>